<dbReference type="InterPro" id="IPR012337">
    <property type="entry name" value="RNaseH-like_sf"/>
</dbReference>
<dbReference type="CDD" id="cd06222">
    <property type="entry name" value="RNase_H_like"/>
    <property type="match status" value="1"/>
</dbReference>
<evidence type="ECO:0000313" key="3">
    <source>
        <dbReference type="Proteomes" id="UP001281410"/>
    </source>
</evidence>
<organism evidence="2 3">
    <name type="scientific">Dipteronia sinensis</name>
    <dbReference type="NCBI Taxonomy" id="43782"/>
    <lineage>
        <taxon>Eukaryota</taxon>
        <taxon>Viridiplantae</taxon>
        <taxon>Streptophyta</taxon>
        <taxon>Embryophyta</taxon>
        <taxon>Tracheophyta</taxon>
        <taxon>Spermatophyta</taxon>
        <taxon>Magnoliopsida</taxon>
        <taxon>eudicotyledons</taxon>
        <taxon>Gunneridae</taxon>
        <taxon>Pentapetalae</taxon>
        <taxon>rosids</taxon>
        <taxon>malvids</taxon>
        <taxon>Sapindales</taxon>
        <taxon>Sapindaceae</taxon>
        <taxon>Hippocastanoideae</taxon>
        <taxon>Acereae</taxon>
        <taxon>Dipteronia</taxon>
    </lineage>
</organism>
<dbReference type="InterPro" id="IPR044730">
    <property type="entry name" value="RNase_H-like_dom_plant"/>
</dbReference>
<evidence type="ECO:0000259" key="1">
    <source>
        <dbReference type="Pfam" id="PF13456"/>
    </source>
</evidence>
<protein>
    <recommendedName>
        <fullName evidence="1">RNase H type-1 domain-containing protein</fullName>
    </recommendedName>
</protein>
<accession>A0AAE0E3M4</accession>
<keyword evidence="3" id="KW-1185">Reference proteome</keyword>
<dbReference type="AlphaFoldDB" id="A0AAE0E3M4"/>
<dbReference type="PANTHER" id="PTHR47074">
    <property type="entry name" value="BNAC02G40300D PROTEIN"/>
    <property type="match status" value="1"/>
</dbReference>
<reference evidence="2" key="1">
    <citation type="journal article" date="2023" name="Plant J.">
        <title>Genome sequences and population genomics provide insights into the demographic history, inbreeding, and mutation load of two 'living fossil' tree species of Dipteronia.</title>
        <authorList>
            <person name="Feng Y."/>
            <person name="Comes H.P."/>
            <person name="Chen J."/>
            <person name="Zhu S."/>
            <person name="Lu R."/>
            <person name="Zhang X."/>
            <person name="Li P."/>
            <person name="Qiu J."/>
            <person name="Olsen K.M."/>
            <person name="Qiu Y."/>
        </authorList>
    </citation>
    <scope>NUCLEOTIDE SEQUENCE</scope>
    <source>
        <strain evidence="2">NBL</strain>
    </source>
</reference>
<dbReference type="PANTHER" id="PTHR47074:SF21">
    <property type="entry name" value="RNASE H TYPE-1 DOMAIN-CONTAINING PROTEIN"/>
    <property type="match status" value="1"/>
</dbReference>
<dbReference type="Gene3D" id="3.30.420.10">
    <property type="entry name" value="Ribonuclease H-like superfamily/Ribonuclease H"/>
    <property type="match status" value="1"/>
</dbReference>
<dbReference type="InterPro" id="IPR002156">
    <property type="entry name" value="RNaseH_domain"/>
</dbReference>
<gene>
    <name evidence="2" type="ORF">Dsin_020578</name>
</gene>
<dbReference type="Proteomes" id="UP001281410">
    <property type="component" value="Unassembled WGS sequence"/>
</dbReference>
<dbReference type="GO" id="GO:0003676">
    <property type="term" value="F:nucleic acid binding"/>
    <property type="evidence" value="ECO:0007669"/>
    <property type="project" value="InterPro"/>
</dbReference>
<sequence length="197" mass="21291">MDTVLCSGDHAIMEWSIAFLTEFQSTSLYGGQLRNTPDPVMLAWKPPPHGTYKINTDAAFDGVGQVIGIGIVIQDESGNVIMASSSQRIIATYSPQVAEAVAVLRGLQLACDTGLAPVVAETDAAVVAKWISEKTQLYSEVGLVIADILTLVHSMRCCSVDYVPRKANQVAHLLAKMALSNLEDLYWMEDSPPCNHV</sequence>
<comment type="caution">
    <text evidence="2">The sequence shown here is derived from an EMBL/GenBank/DDBJ whole genome shotgun (WGS) entry which is preliminary data.</text>
</comment>
<evidence type="ECO:0000313" key="2">
    <source>
        <dbReference type="EMBL" id="KAK3206532.1"/>
    </source>
</evidence>
<dbReference type="SUPFAM" id="SSF53098">
    <property type="entry name" value="Ribonuclease H-like"/>
    <property type="match status" value="1"/>
</dbReference>
<dbReference type="InterPro" id="IPR052929">
    <property type="entry name" value="RNase_H-like_EbsB-rel"/>
</dbReference>
<name>A0AAE0E3M4_9ROSI</name>
<dbReference type="GO" id="GO:0004523">
    <property type="term" value="F:RNA-DNA hybrid ribonuclease activity"/>
    <property type="evidence" value="ECO:0007669"/>
    <property type="project" value="InterPro"/>
</dbReference>
<proteinExistence type="predicted"/>
<dbReference type="EMBL" id="JANJYJ010000006">
    <property type="protein sequence ID" value="KAK3206532.1"/>
    <property type="molecule type" value="Genomic_DNA"/>
</dbReference>
<dbReference type="Pfam" id="PF13456">
    <property type="entry name" value="RVT_3"/>
    <property type="match status" value="1"/>
</dbReference>
<dbReference type="InterPro" id="IPR036397">
    <property type="entry name" value="RNaseH_sf"/>
</dbReference>
<feature type="domain" description="RNase H type-1" evidence="1">
    <location>
        <begin position="55"/>
        <end position="178"/>
    </location>
</feature>